<evidence type="ECO:0000256" key="1">
    <source>
        <dbReference type="SAM" id="MobiDB-lite"/>
    </source>
</evidence>
<sequence>MVEWLIRTGRDQMYRQTYEGRSHGRLQEEGIWLAVEDAVPCKDKKKPHRMTSLPDRPSEVCPKYLLGIHVRETAMKHHAAVFSPNDNSQYRSDSSTAPPRRSATVAATNSNSMPNENIRITGIYDLIPLFGGYLFPNSVIRLNDFKTIRQLAVSEIKTGRKVASRTRSGAEVENETGVEIENKAWDRYQNQKPDWNRNKKSYVPLSSLKFKNKTGVENECRDGIRMKSVTGIKNESDPDLKLISIDTKDERIHLYVHAGGAAGNNHMERHTQEGQNNLCRII</sequence>
<dbReference type="EMBL" id="BGZK01002333">
    <property type="protein sequence ID" value="GBP93025.1"/>
    <property type="molecule type" value="Genomic_DNA"/>
</dbReference>
<name>A0A4C2A210_EUMVA</name>
<accession>A0A4C2A210</accession>
<dbReference type="AlphaFoldDB" id="A0A4C2A210"/>
<proteinExistence type="predicted"/>
<comment type="caution">
    <text evidence="2">The sequence shown here is derived from an EMBL/GenBank/DDBJ whole genome shotgun (WGS) entry which is preliminary data.</text>
</comment>
<reference evidence="2 3" key="1">
    <citation type="journal article" date="2019" name="Commun. Biol.">
        <title>The bagworm genome reveals a unique fibroin gene that provides high tensile strength.</title>
        <authorList>
            <person name="Kono N."/>
            <person name="Nakamura H."/>
            <person name="Ohtoshi R."/>
            <person name="Tomita M."/>
            <person name="Numata K."/>
            <person name="Arakawa K."/>
        </authorList>
    </citation>
    <scope>NUCLEOTIDE SEQUENCE [LARGE SCALE GENOMIC DNA]</scope>
</reference>
<dbReference type="Proteomes" id="UP000299102">
    <property type="component" value="Unassembled WGS sequence"/>
</dbReference>
<feature type="compositionally biased region" description="Polar residues" evidence="1">
    <location>
        <begin position="84"/>
        <end position="97"/>
    </location>
</feature>
<evidence type="ECO:0000313" key="2">
    <source>
        <dbReference type="EMBL" id="GBP93025.1"/>
    </source>
</evidence>
<evidence type="ECO:0000313" key="3">
    <source>
        <dbReference type="Proteomes" id="UP000299102"/>
    </source>
</evidence>
<organism evidence="2 3">
    <name type="scientific">Eumeta variegata</name>
    <name type="common">Bagworm moth</name>
    <name type="synonym">Eumeta japonica</name>
    <dbReference type="NCBI Taxonomy" id="151549"/>
    <lineage>
        <taxon>Eukaryota</taxon>
        <taxon>Metazoa</taxon>
        <taxon>Ecdysozoa</taxon>
        <taxon>Arthropoda</taxon>
        <taxon>Hexapoda</taxon>
        <taxon>Insecta</taxon>
        <taxon>Pterygota</taxon>
        <taxon>Neoptera</taxon>
        <taxon>Endopterygota</taxon>
        <taxon>Lepidoptera</taxon>
        <taxon>Glossata</taxon>
        <taxon>Ditrysia</taxon>
        <taxon>Tineoidea</taxon>
        <taxon>Psychidae</taxon>
        <taxon>Oiketicinae</taxon>
        <taxon>Eumeta</taxon>
    </lineage>
</organism>
<protein>
    <submittedName>
        <fullName evidence="2">Uncharacterized protein</fullName>
    </submittedName>
</protein>
<gene>
    <name evidence="2" type="ORF">EVAR_51833_1</name>
</gene>
<keyword evidence="3" id="KW-1185">Reference proteome</keyword>
<feature type="region of interest" description="Disordered" evidence="1">
    <location>
        <begin position="81"/>
        <end position="110"/>
    </location>
</feature>